<feature type="transmembrane region" description="Helical" evidence="9">
    <location>
        <begin position="266"/>
        <end position="287"/>
    </location>
</feature>
<proteinExistence type="inferred from homology"/>
<feature type="transmembrane region" description="Helical" evidence="9">
    <location>
        <begin position="140"/>
        <end position="161"/>
    </location>
</feature>
<dbReference type="Proteomes" id="UP000283269">
    <property type="component" value="Unassembled WGS sequence"/>
</dbReference>
<dbReference type="InterPro" id="IPR036259">
    <property type="entry name" value="MFS_trans_sf"/>
</dbReference>
<evidence type="ECO:0000313" key="12">
    <source>
        <dbReference type="Proteomes" id="UP000283269"/>
    </source>
</evidence>
<organism evidence="11 12">
    <name type="scientific">Psilocybe cyanescens</name>
    <dbReference type="NCBI Taxonomy" id="93625"/>
    <lineage>
        <taxon>Eukaryota</taxon>
        <taxon>Fungi</taxon>
        <taxon>Dikarya</taxon>
        <taxon>Basidiomycota</taxon>
        <taxon>Agaricomycotina</taxon>
        <taxon>Agaricomycetes</taxon>
        <taxon>Agaricomycetidae</taxon>
        <taxon>Agaricales</taxon>
        <taxon>Agaricineae</taxon>
        <taxon>Strophariaceae</taxon>
        <taxon>Psilocybe</taxon>
    </lineage>
</organism>
<dbReference type="CDD" id="cd17502">
    <property type="entry name" value="MFS_Azr1_MDR_like"/>
    <property type="match status" value="1"/>
</dbReference>
<evidence type="ECO:0000259" key="10">
    <source>
        <dbReference type="PROSITE" id="PS50850"/>
    </source>
</evidence>
<feature type="region of interest" description="Disordered" evidence="8">
    <location>
        <begin position="577"/>
        <end position="606"/>
    </location>
</feature>
<dbReference type="EMBL" id="NHYD01003423">
    <property type="protein sequence ID" value="PPQ78279.1"/>
    <property type="molecule type" value="Genomic_DNA"/>
</dbReference>
<evidence type="ECO:0000256" key="3">
    <source>
        <dbReference type="ARBA" id="ARBA00022448"/>
    </source>
</evidence>
<keyword evidence="4" id="KW-1003">Cell membrane</keyword>
<feature type="transmembrane region" description="Helical" evidence="9">
    <location>
        <begin position="404"/>
        <end position="426"/>
    </location>
</feature>
<keyword evidence="6 9" id="KW-1133">Transmembrane helix</keyword>
<feature type="transmembrane region" description="Helical" evidence="9">
    <location>
        <begin position="511"/>
        <end position="532"/>
    </location>
</feature>
<protein>
    <recommendedName>
        <fullName evidence="10">Major facilitator superfamily (MFS) profile domain-containing protein</fullName>
    </recommendedName>
</protein>
<dbReference type="PANTHER" id="PTHR23501:SF102">
    <property type="entry name" value="DRUG TRANSPORTER, PUTATIVE (AFU_ORTHOLOGUE AFUA_3G08530)-RELATED"/>
    <property type="match status" value="1"/>
</dbReference>
<feature type="compositionally biased region" description="Basic and acidic residues" evidence="8">
    <location>
        <begin position="592"/>
        <end position="606"/>
    </location>
</feature>
<evidence type="ECO:0000256" key="2">
    <source>
        <dbReference type="ARBA" id="ARBA00008335"/>
    </source>
</evidence>
<dbReference type="FunCoup" id="A0A409WIF5">
    <property type="interactions" value="17"/>
</dbReference>
<evidence type="ECO:0000256" key="4">
    <source>
        <dbReference type="ARBA" id="ARBA00022475"/>
    </source>
</evidence>
<feature type="transmembrane region" description="Helical" evidence="9">
    <location>
        <begin position="173"/>
        <end position="194"/>
    </location>
</feature>
<comment type="subcellular location">
    <subcellularLocation>
        <location evidence="1">Cell membrane</location>
        <topology evidence="1">Multi-pass membrane protein</topology>
    </subcellularLocation>
</comment>
<dbReference type="PANTHER" id="PTHR23501">
    <property type="entry name" value="MAJOR FACILITATOR SUPERFAMILY"/>
    <property type="match status" value="1"/>
</dbReference>
<feature type="transmembrane region" description="Helical" evidence="9">
    <location>
        <begin position="438"/>
        <end position="458"/>
    </location>
</feature>
<dbReference type="Gene3D" id="1.20.1250.20">
    <property type="entry name" value="MFS general substrate transporter like domains"/>
    <property type="match status" value="1"/>
</dbReference>
<dbReference type="InterPro" id="IPR004638">
    <property type="entry name" value="EmrB-like"/>
</dbReference>
<dbReference type="FunFam" id="1.20.1720.10:FF:000013">
    <property type="entry name" value="Related to multidrug resistance proteins"/>
    <property type="match status" value="1"/>
</dbReference>
<feature type="transmembrane region" description="Helical" evidence="9">
    <location>
        <begin position="115"/>
        <end position="134"/>
    </location>
</feature>
<evidence type="ECO:0000256" key="7">
    <source>
        <dbReference type="ARBA" id="ARBA00023136"/>
    </source>
</evidence>
<feature type="domain" description="Major facilitator superfamily (MFS) profile" evidence="10">
    <location>
        <begin position="50"/>
        <end position="534"/>
    </location>
</feature>
<feature type="transmembrane region" description="Helical" evidence="9">
    <location>
        <begin position="49"/>
        <end position="72"/>
    </location>
</feature>
<keyword evidence="3" id="KW-0813">Transport</keyword>
<reference evidence="11 12" key="1">
    <citation type="journal article" date="2018" name="Evol. Lett.">
        <title>Horizontal gene cluster transfer increased hallucinogenic mushroom diversity.</title>
        <authorList>
            <person name="Reynolds H.T."/>
            <person name="Vijayakumar V."/>
            <person name="Gluck-Thaler E."/>
            <person name="Korotkin H.B."/>
            <person name="Matheny P.B."/>
            <person name="Slot J.C."/>
        </authorList>
    </citation>
    <scope>NUCLEOTIDE SEQUENCE [LARGE SCALE GENOMIC DNA]</scope>
    <source>
        <strain evidence="11 12">2631</strain>
    </source>
</reference>
<feature type="transmembrane region" description="Helical" evidence="9">
    <location>
        <begin position="308"/>
        <end position="328"/>
    </location>
</feature>
<dbReference type="PRINTS" id="PR01036">
    <property type="entry name" value="TCRTETB"/>
</dbReference>
<name>A0A409WIF5_PSICY</name>
<dbReference type="GO" id="GO:0005886">
    <property type="term" value="C:plasma membrane"/>
    <property type="evidence" value="ECO:0007669"/>
    <property type="project" value="UniProtKB-SubCell"/>
</dbReference>
<sequence length="606" mass="65138">MSSEFQQSVEGRAPIGADVHVKQQKTQASRGASWKANDTHVLPENRLGLVFAGLMCTVFLAAIDQTIVATALPTIVEQLGGGKNYSWVGTAYLLASAGLSPLYGKLSDLIGRKPILYASIVIFLVGSALCGAAQNMTWLIICRAVQGIGGGGIMQLVNITISDIVPLQERGKYGGLIGATWGVASVVGPLLGGVFTDHVTWRWCFFINLPTGGVAAAILFFFLNLNPHQGRTLREHAKEFDFLGLFLIVVGIVLVLIGFNESETSWSSKTTISCLVVGLVLLVFGALNESYTNRSPIIPPRLFRTRTTGIILITTFVHAVAFFSGAYYLPLYYQVLGASATKAGVEMLPYSLGGAMLSALSGFYVSKTGRYRPVIWFGYAIFSVGMGLMIMLDGASSTATKEVYPLIAALGMGCLFQTPLIALQAAMPIKDMATSTGTFGFIRTIGATVGISIGQAIYSSTLRKKVAKIPNAGIDTSPAALSQSVRQLKNISDSVTRAAVINAYAKSISTIWVVMTPLLGVCLFMVLFLRYYTLERHIVRAGEDGEDRAAGAVNEDTDLEKGPVTKFTEDTTLQENVSEKIVPKRSTSMGKGEVEVHEVDVEHQRR</sequence>
<dbReference type="InParanoid" id="A0A409WIF5"/>
<feature type="transmembrane region" description="Helical" evidence="9">
    <location>
        <begin position="348"/>
        <end position="366"/>
    </location>
</feature>
<dbReference type="InterPro" id="IPR011701">
    <property type="entry name" value="MFS"/>
</dbReference>
<comment type="similarity">
    <text evidence="2">Belongs to the major facilitator superfamily.</text>
</comment>
<evidence type="ECO:0000256" key="6">
    <source>
        <dbReference type="ARBA" id="ARBA00022989"/>
    </source>
</evidence>
<dbReference type="Gene3D" id="1.20.1720.10">
    <property type="entry name" value="Multidrug resistance protein D"/>
    <property type="match status" value="1"/>
</dbReference>
<comment type="caution">
    <text evidence="11">The sequence shown here is derived from an EMBL/GenBank/DDBJ whole genome shotgun (WGS) entry which is preliminary data.</text>
</comment>
<keyword evidence="12" id="KW-1185">Reference proteome</keyword>
<evidence type="ECO:0000256" key="5">
    <source>
        <dbReference type="ARBA" id="ARBA00022692"/>
    </source>
</evidence>
<dbReference type="SUPFAM" id="SSF103473">
    <property type="entry name" value="MFS general substrate transporter"/>
    <property type="match status" value="1"/>
</dbReference>
<feature type="region of interest" description="Disordered" evidence="8">
    <location>
        <begin position="547"/>
        <end position="566"/>
    </location>
</feature>
<feature type="transmembrane region" description="Helical" evidence="9">
    <location>
        <begin position="200"/>
        <end position="222"/>
    </location>
</feature>
<gene>
    <name evidence="11" type="ORF">CVT25_011738</name>
</gene>
<feature type="transmembrane region" description="Helical" evidence="9">
    <location>
        <begin position="373"/>
        <end position="392"/>
    </location>
</feature>
<dbReference type="Pfam" id="PF07690">
    <property type="entry name" value="MFS_1"/>
    <property type="match status" value="1"/>
</dbReference>
<evidence type="ECO:0000256" key="8">
    <source>
        <dbReference type="SAM" id="MobiDB-lite"/>
    </source>
</evidence>
<accession>A0A409WIF5</accession>
<dbReference type="GO" id="GO:0022857">
    <property type="term" value="F:transmembrane transporter activity"/>
    <property type="evidence" value="ECO:0007669"/>
    <property type="project" value="InterPro"/>
</dbReference>
<dbReference type="InterPro" id="IPR020846">
    <property type="entry name" value="MFS_dom"/>
</dbReference>
<keyword evidence="7 9" id="KW-0472">Membrane</keyword>
<dbReference type="OrthoDB" id="10021397at2759"/>
<dbReference type="NCBIfam" id="TIGR00711">
    <property type="entry name" value="efflux_EmrB"/>
    <property type="match status" value="1"/>
</dbReference>
<evidence type="ECO:0000313" key="11">
    <source>
        <dbReference type="EMBL" id="PPQ78279.1"/>
    </source>
</evidence>
<evidence type="ECO:0000256" key="9">
    <source>
        <dbReference type="SAM" id="Phobius"/>
    </source>
</evidence>
<dbReference type="PROSITE" id="PS50850">
    <property type="entry name" value="MFS"/>
    <property type="match status" value="1"/>
</dbReference>
<keyword evidence="5 9" id="KW-0812">Transmembrane</keyword>
<evidence type="ECO:0000256" key="1">
    <source>
        <dbReference type="ARBA" id="ARBA00004651"/>
    </source>
</evidence>
<feature type="transmembrane region" description="Helical" evidence="9">
    <location>
        <begin position="84"/>
        <end position="103"/>
    </location>
</feature>
<dbReference type="AlphaFoldDB" id="A0A409WIF5"/>
<dbReference type="STRING" id="93625.A0A409WIF5"/>
<feature type="transmembrane region" description="Helical" evidence="9">
    <location>
        <begin position="242"/>
        <end position="260"/>
    </location>
</feature>